<evidence type="ECO:0000313" key="3">
    <source>
        <dbReference type="Proteomes" id="UP000609064"/>
    </source>
</evidence>
<accession>A0A917E003</accession>
<dbReference type="Proteomes" id="UP000609064">
    <property type="component" value="Unassembled WGS sequence"/>
</dbReference>
<evidence type="ECO:0000259" key="1">
    <source>
        <dbReference type="PROSITE" id="PS51352"/>
    </source>
</evidence>
<dbReference type="Gene3D" id="3.40.30.10">
    <property type="entry name" value="Glutaredoxin"/>
    <property type="match status" value="1"/>
</dbReference>
<dbReference type="PROSITE" id="PS51352">
    <property type="entry name" value="THIOREDOXIN_2"/>
    <property type="match status" value="1"/>
</dbReference>
<dbReference type="EMBL" id="BMKK01000024">
    <property type="protein sequence ID" value="GGD83610.1"/>
    <property type="molecule type" value="Genomic_DNA"/>
</dbReference>
<dbReference type="AlphaFoldDB" id="A0A917E003"/>
<dbReference type="InterPro" id="IPR013766">
    <property type="entry name" value="Thioredoxin_domain"/>
</dbReference>
<evidence type="ECO:0000313" key="2">
    <source>
        <dbReference type="EMBL" id="GGD83610.1"/>
    </source>
</evidence>
<reference evidence="2" key="2">
    <citation type="submission" date="2020-09" db="EMBL/GenBank/DDBJ databases">
        <authorList>
            <person name="Sun Q."/>
            <person name="Zhou Y."/>
        </authorList>
    </citation>
    <scope>NUCLEOTIDE SEQUENCE</scope>
    <source>
        <strain evidence="2">CGMCC 1.15958</strain>
    </source>
</reference>
<gene>
    <name evidence="2" type="ORF">GCM10011514_54590</name>
</gene>
<reference evidence="2" key="1">
    <citation type="journal article" date="2014" name="Int. J. Syst. Evol. Microbiol.">
        <title>Complete genome sequence of Corynebacterium casei LMG S-19264T (=DSM 44701T), isolated from a smear-ripened cheese.</title>
        <authorList>
            <consortium name="US DOE Joint Genome Institute (JGI-PGF)"/>
            <person name="Walter F."/>
            <person name="Albersmeier A."/>
            <person name="Kalinowski J."/>
            <person name="Ruckert C."/>
        </authorList>
    </citation>
    <scope>NUCLEOTIDE SEQUENCE</scope>
    <source>
        <strain evidence="2">CGMCC 1.15958</strain>
    </source>
</reference>
<dbReference type="SUPFAM" id="SSF52833">
    <property type="entry name" value="Thioredoxin-like"/>
    <property type="match status" value="1"/>
</dbReference>
<name>A0A917E003_9BACT</name>
<protein>
    <recommendedName>
        <fullName evidence="1">Thioredoxin domain-containing protein</fullName>
    </recommendedName>
</protein>
<proteinExistence type="predicted"/>
<comment type="caution">
    <text evidence="2">The sequence shown here is derived from an EMBL/GenBank/DDBJ whole genome shotgun (WGS) entry which is preliminary data.</text>
</comment>
<organism evidence="2 3">
    <name type="scientific">Emticicia aquatilis</name>
    <dbReference type="NCBI Taxonomy" id="1537369"/>
    <lineage>
        <taxon>Bacteria</taxon>
        <taxon>Pseudomonadati</taxon>
        <taxon>Bacteroidota</taxon>
        <taxon>Cytophagia</taxon>
        <taxon>Cytophagales</taxon>
        <taxon>Leadbetterellaceae</taxon>
        <taxon>Emticicia</taxon>
    </lineage>
</organism>
<dbReference type="Pfam" id="PF13899">
    <property type="entry name" value="Thioredoxin_7"/>
    <property type="match status" value="1"/>
</dbReference>
<sequence length="147" mass="16662">MKFLSILLTFFLLEGAPQWGNDFDKAKSDAIQNHKYIVINFSGSDWCGPCIKLKRDILDSPEFLNYATSNLALVRADFPRLKKNQLDKKQTAMNEALAEKYNQEGKFPLTVLVGADGKVLKEWDGYPTGITTETFIQEIQSIINARK</sequence>
<dbReference type="RefSeq" id="WP_188771578.1">
    <property type="nucleotide sequence ID" value="NZ_BMKK01000024.1"/>
</dbReference>
<keyword evidence="3" id="KW-1185">Reference proteome</keyword>
<feature type="domain" description="Thioredoxin" evidence="1">
    <location>
        <begin position="1"/>
        <end position="144"/>
    </location>
</feature>
<dbReference type="InterPro" id="IPR036249">
    <property type="entry name" value="Thioredoxin-like_sf"/>
</dbReference>